<keyword evidence="9" id="KW-1185">Reference proteome</keyword>
<evidence type="ECO:0000259" key="7">
    <source>
        <dbReference type="Pfam" id="PF09258"/>
    </source>
</evidence>
<dbReference type="Pfam" id="PF09258">
    <property type="entry name" value="Glyco_transf_64"/>
    <property type="match status" value="1"/>
</dbReference>
<dbReference type="EMBL" id="JATAAI010000057">
    <property type="protein sequence ID" value="KAK1732774.1"/>
    <property type="molecule type" value="Genomic_DNA"/>
</dbReference>
<evidence type="ECO:0000256" key="4">
    <source>
        <dbReference type="ARBA" id="ARBA00023157"/>
    </source>
</evidence>
<proteinExistence type="predicted"/>
<dbReference type="PANTHER" id="PTHR48261:SF2">
    <property type="entry name" value="ACETYLGLUCOSAMINYLTRANSFERASE"/>
    <property type="match status" value="1"/>
</dbReference>
<name>A0AAD8XS11_9STRA</name>
<keyword evidence="6" id="KW-1133">Transmembrane helix</keyword>
<dbReference type="InterPro" id="IPR029044">
    <property type="entry name" value="Nucleotide-diphossugar_trans"/>
</dbReference>
<sequence>MTARPTGIDLPKEGGSCSMPTQPSVRFNLERNTVHQYIKTNDADYNQHHVKPVRSICRRSEGRLLLCALFLAFLGPYASLTLMKVTNNPSSIGEMSGFNITTAGSSFGVAPILDNQHIGSNNNNKKLTVLISTYNQTGCLHRLINHLQTCTGVVDNIRINWFQHSPIPQSLLANNTHFNIPVTFDILPNNISHRFLPRDFGTDAVFNMDVDMSYSCDALQLTMDTWRNQTNQTHTAVGFFPRYLPSDKKYYKFDESHYEPYNRNTIFITKGGLVHKDRLNDFFDSSLKPLLNHVDEHTTAEDMLMSHVLASNQVKTITLCVPRSYWCNLICTSQHKSGQYDTLQQRSGGHRSHLMSSFRDYFGNISMEERYNPMMWHGGMKYGDGCNTEFNFCRHYEWMRTT</sequence>
<dbReference type="Gene3D" id="3.90.550.10">
    <property type="entry name" value="Spore Coat Polysaccharide Biosynthesis Protein SpsA, Chain A"/>
    <property type="match status" value="1"/>
</dbReference>
<dbReference type="InterPro" id="IPR004263">
    <property type="entry name" value="Exostosin"/>
</dbReference>
<evidence type="ECO:0000256" key="6">
    <source>
        <dbReference type="SAM" id="Phobius"/>
    </source>
</evidence>
<evidence type="ECO:0000313" key="8">
    <source>
        <dbReference type="EMBL" id="KAK1732774.1"/>
    </source>
</evidence>
<evidence type="ECO:0000256" key="2">
    <source>
        <dbReference type="ARBA" id="ARBA00022679"/>
    </source>
</evidence>
<organism evidence="8 9">
    <name type="scientific">Skeletonema marinoi</name>
    <dbReference type="NCBI Taxonomy" id="267567"/>
    <lineage>
        <taxon>Eukaryota</taxon>
        <taxon>Sar</taxon>
        <taxon>Stramenopiles</taxon>
        <taxon>Ochrophyta</taxon>
        <taxon>Bacillariophyta</taxon>
        <taxon>Coscinodiscophyceae</taxon>
        <taxon>Thalassiosirophycidae</taxon>
        <taxon>Thalassiosirales</taxon>
        <taxon>Skeletonemataceae</taxon>
        <taxon>Skeletonema</taxon>
        <taxon>Skeletonema marinoi-dohrnii complex</taxon>
    </lineage>
</organism>
<accession>A0AAD8XS11</accession>
<dbReference type="InterPro" id="IPR015338">
    <property type="entry name" value="GT64_dom"/>
</dbReference>
<comment type="caution">
    <text evidence="8">The sequence shown here is derived from an EMBL/GenBank/DDBJ whole genome shotgun (WGS) entry which is preliminary data.</text>
</comment>
<comment type="subcellular location">
    <subcellularLocation>
        <location evidence="1">Membrane</location>
    </subcellularLocation>
</comment>
<dbReference type="GO" id="GO:0016757">
    <property type="term" value="F:glycosyltransferase activity"/>
    <property type="evidence" value="ECO:0007669"/>
    <property type="project" value="InterPro"/>
</dbReference>
<dbReference type="PANTHER" id="PTHR48261">
    <property type="entry name" value="ACETYLGLUCOSAMINYLTRANSFERASE"/>
    <property type="match status" value="1"/>
</dbReference>
<keyword evidence="3 6" id="KW-0472">Membrane</keyword>
<dbReference type="Proteomes" id="UP001224775">
    <property type="component" value="Unassembled WGS sequence"/>
</dbReference>
<evidence type="ECO:0000313" key="9">
    <source>
        <dbReference type="Proteomes" id="UP001224775"/>
    </source>
</evidence>
<evidence type="ECO:0000256" key="1">
    <source>
        <dbReference type="ARBA" id="ARBA00004370"/>
    </source>
</evidence>
<keyword evidence="4" id="KW-1015">Disulfide bond</keyword>
<feature type="transmembrane region" description="Helical" evidence="6">
    <location>
        <begin position="64"/>
        <end position="83"/>
    </location>
</feature>
<gene>
    <name evidence="8" type="ORF">QTG54_016486</name>
</gene>
<feature type="domain" description="Glycosyl transferase 64" evidence="7">
    <location>
        <begin position="127"/>
        <end position="371"/>
    </location>
</feature>
<keyword evidence="2" id="KW-0808">Transferase</keyword>
<reference evidence="8" key="1">
    <citation type="submission" date="2023-06" db="EMBL/GenBank/DDBJ databases">
        <title>Survivors Of The Sea: Transcriptome response of Skeletonema marinoi to long-term dormancy.</title>
        <authorList>
            <person name="Pinder M.I.M."/>
            <person name="Kourtchenko O."/>
            <person name="Robertson E.K."/>
            <person name="Larsson T."/>
            <person name="Maumus F."/>
            <person name="Osuna-Cruz C.M."/>
            <person name="Vancaester E."/>
            <person name="Stenow R."/>
            <person name="Vandepoele K."/>
            <person name="Ploug H."/>
            <person name="Bruchert V."/>
            <person name="Godhe A."/>
            <person name="Topel M."/>
        </authorList>
    </citation>
    <scope>NUCLEOTIDE SEQUENCE</scope>
    <source>
        <strain evidence="8">R05AC</strain>
    </source>
</reference>
<feature type="region of interest" description="Disordered" evidence="5">
    <location>
        <begin position="1"/>
        <end position="21"/>
    </location>
</feature>
<evidence type="ECO:0000256" key="5">
    <source>
        <dbReference type="SAM" id="MobiDB-lite"/>
    </source>
</evidence>
<dbReference type="SUPFAM" id="SSF53448">
    <property type="entry name" value="Nucleotide-diphospho-sugar transferases"/>
    <property type="match status" value="1"/>
</dbReference>
<protein>
    <submittedName>
        <fullName evidence="8">Glycosyltransferase 64 domain-containing protein</fullName>
    </submittedName>
</protein>
<dbReference type="GO" id="GO:0016020">
    <property type="term" value="C:membrane"/>
    <property type="evidence" value="ECO:0007669"/>
    <property type="project" value="UniProtKB-SubCell"/>
</dbReference>
<dbReference type="AlphaFoldDB" id="A0AAD8XS11"/>
<keyword evidence="6" id="KW-0812">Transmembrane</keyword>
<evidence type="ECO:0000256" key="3">
    <source>
        <dbReference type="ARBA" id="ARBA00023136"/>
    </source>
</evidence>